<accession>A0ABR1UFA8</accession>
<organism evidence="2 3">
    <name type="scientific">Apiospora rasikravindrae</name>
    <dbReference type="NCBI Taxonomy" id="990691"/>
    <lineage>
        <taxon>Eukaryota</taxon>
        <taxon>Fungi</taxon>
        <taxon>Dikarya</taxon>
        <taxon>Ascomycota</taxon>
        <taxon>Pezizomycotina</taxon>
        <taxon>Sordariomycetes</taxon>
        <taxon>Xylariomycetidae</taxon>
        <taxon>Amphisphaeriales</taxon>
        <taxon>Apiosporaceae</taxon>
        <taxon>Apiospora</taxon>
    </lineage>
</organism>
<evidence type="ECO:0000313" key="2">
    <source>
        <dbReference type="EMBL" id="KAK8056598.1"/>
    </source>
</evidence>
<gene>
    <name evidence="2" type="ORF">PG993_001825</name>
</gene>
<evidence type="ECO:0000256" key="1">
    <source>
        <dbReference type="SAM" id="MobiDB-lite"/>
    </source>
</evidence>
<dbReference type="Proteomes" id="UP001444661">
    <property type="component" value="Unassembled WGS sequence"/>
</dbReference>
<dbReference type="EMBL" id="JAQQWK010000001">
    <property type="protein sequence ID" value="KAK8056598.1"/>
    <property type="molecule type" value="Genomic_DNA"/>
</dbReference>
<comment type="caution">
    <text evidence="2">The sequence shown here is derived from an EMBL/GenBank/DDBJ whole genome shotgun (WGS) entry which is preliminary data.</text>
</comment>
<reference evidence="2 3" key="1">
    <citation type="submission" date="2023-01" db="EMBL/GenBank/DDBJ databases">
        <title>Analysis of 21 Apiospora genomes using comparative genomics revels a genus with tremendous synthesis potential of carbohydrate active enzymes and secondary metabolites.</title>
        <authorList>
            <person name="Sorensen T."/>
        </authorList>
    </citation>
    <scope>NUCLEOTIDE SEQUENCE [LARGE SCALE GENOMIC DNA]</scope>
    <source>
        <strain evidence="2 3">CBS 33761</strain>
    </source>
</reference>
<feature type="compositionally biased region" description="Acidic residues" evidence="1">
    <location>
        <begin position="167"/>
        <end position="181"/>
    </location>
</feature>
<evidence type="ECO:0000313" key="3">
    <source>
        <dbReference type="Proteomes" id="UP001444661"/>
    </source>
</evidence>
<feature type="region of interest" description="Disordered" evidence="1">
    <location>
        <begin position="163"/>
        <end position="186"/>
    </location>
</feature>
<name>A0ABR1UFA8_9PEZI</name>
<sequence>MAPLTASQLKRDLIDYRVRCWLANATYTKESTMAAFSFDHTGQQPSQDPKVVFISTNRPDWYLRVKLYDELQIDEALDPSTNLQLEDSCRSLNDTIKQNPEVAMALDILLDEDIEALSICGLWNLEPLAGLSRTEKVGHTGYSRWGSFLGLLINVFTRRRVNRNPDDDTLDDEEEEKSEEETPSHSVTMCLPCWPVKDITLEDDPPARRQRLFQYVWDADKREWVPTFGHRALSRCSLWSEDVCDSPVDAS</sequence>
<protein>
    <submittedName>
        <fullName evidence="2">Uncharacterized protein</fullName>
    </submittedName>
</protein>
<proteinExistence type="predicted"/>
<keyword evidence="3" id="KW-1185">Reference proteome</keyword>